<name>A0A2P7B0A9_9HYPH</name>
<keyword evidence="1" id="KW-1133">Transmembrane helix</keyword>
<dbReference type="OrthoDB" id="9991698at2"/>
<organism evidence="2 3">
    <name type="scientific">Phyllobacterium endophyticum</name>
    <dbReference type="NCBI Taxonomy" id="1149773"/>
    <lineage>
        <taxon>Bacteria</taxon>
        <taxon>Pseudomonadati</taxon>
        <taxon>Pseudomonadota</taxon>
        <taxon>Alphaproteobacteria</taxon>
        <taxon>Hyphomicrobiales</taxon>
        <taxon>Phyllobacteriaceae</taxon>
        <taxon>Phyllobacterium</taxon>
    </lineage>
</organism>
<reference evidence="3" key="1">
    <citation type="submission" date="2017-11" db="EMBL/GenBank/DDBJ databases">
        <authorList>
            <person name="Kuznetsova I."/>
            <person name="Sazanova A."/>
            <person name="Chirak E."/>
            <person name="Safronova V."/>
            <person name="Willems A."/>
        </authorList>
    </citation>
    <scope>NUCLEOTIDE SEQUENCE [LARGE SCALE GENOMIC DNA]</scope>
    <source>
        <strain evidence="3">PEPV15</strain>
    </source>
</reference>
<proteinExistence type="predicted"/>
<sequence length="124" mass="14047">MRKTLKWILGIVVAIPVALFLTMLFVAYIAPLLRDRTTQCGDKSRITVKEEILSFASKPGRFKHIDKGYDAIEPSGDVAYSNVARVWDQEVFIKKDGKRIGRTVVMLTCDGWIELSTDPDFKPE</sequence>
<dbReference type="Proteomes" id="UP000241158">
    <property type="component" value="Unassembled WGS sequence"/>
</dbReference>
<accession>A0A2P7B0A9</accession>
<keyword evidence="1" id="KW-0812">Transmembrane</keyword>
<evidence type="ECO:0000256" key="1">
    <source>
        <dbReference type="SAM" id="Phobius"/>
    </source>
</evidence>
<gene>
    <name evidence="2" type="ORF">CU100_03920</name>
</gene>
<protein>
    <submittedName>
        <fullName evidence="2">Uncharacterized protein</fullName>
    </submittedName>
</protein>
<keyword evidence="1" id="KW-0472">Membrane</keyword>
<dbReference type="RefSeq" id="WP_106715215.1">
    <property type="nucleotide sequence ID" value="NZ_JACHXT010000002.1"/>
</dbReference>
<dbReference type="EMBL" id="PGGN01000001">
    <property type="protein sequence ID" value="PSH59908.1"/>
    <property type="molecule type" value="Genomic_DNA"/>
</dbReference>
<evidence type="ECO:0000313" key="3">
    <source>
        <dbReference type="Proteomes" id="UP000241158"/>
    </source>
</evidence>
<comment type="caution">
    <text evidence="2">The sequence shown here is derived from an EMBL/GenBank/DDBJ whole genome shotgun (WGS) entry which is preliminary data.</text>
</comment>
<keyword evidence="3" id="KW-1185">Reference proteome</keyword>
<feature type="transmembrane region" description="Helical" evidence="1">
    <location>
        <begin position="7"/>
        <end position="30"/>
    </location>
</feature>
<evidence type="ECO:0000313" key="2">
    <source>
        <dbReference type="EMBL" id="PSH59908.1"/>
    </source>
</evidence>
<dbReference type="AlphaFoldDB" id="A0A2P7B0A9"/>